<dbReference type="Proteomes" id="UP000050761">
    <property type="component" value="Unassembled WGS sequence"/>
</dbReference>
<keyword evidence="3" id="KW-1185">Reference proteome</keyword>
<evidence type="ECO:0000313" key="3">
    <source>
        <dbReference type="Proteomes" id="UP000050761"/>
    </source>
</evidence>
<dbReference type="AlphaFoldDB" id="A0A183FHP1"/>
<dbReference type="WBParaSite" id="HPBE_0000631501-mRNA-1">
    <property type="protein sequence ID" value="HPBE_0000631501-mRNA-1"/>
    <property type="gene ID" value="HPBE_0000631501"/>
</dbReference>
<gene>
    <name evidence="2" type="ORF">HPBE_LOCUS6316</name>
</gene>
<accession>A0A3P7YSN4</accession>
<protein>
    <submittedName>
        <fullName evidence="4">Helitron_like_N domain-containing protein</fullName>
    </submittedName>
</protein>
<name>A0A183FHP1_HELPZ</name>
<evidence type="ECO:0000313" key="2">
    <source>
        <dbReference type="EMBL" id="VDO67773.1"/>
    </source>
</evidence>
<reference evidence="4" key="2">
    <citation type="submission" date="2019-09" db="UniProtKB">
        <authorList>
            <consortium name="WormBaseParasite"/>
        </authorList>
    </citation>
    <scope>IDENTIFICATION</scope>
</reference>
<reference evidence="2 3" key="1">
    <citation type="submission" date="2018-11" db="EMBL/GenBank/DDBJ databases">
        <authorList>
            <consortium name="Pathogen Informatics"/>
        </authorList>
    </citation>
    <scope>NUCLEOTIDE SEQUENCE [LARGE SCALE GENOMIC DNA]</scope>
</reference>
<evidence type="ECO:0000313" key="4">
    <source>
        <dbReference type="WBParaSite" id="HPBE_0000631501-mRNA-1"/>
    </source>
</evidence>
<dbReference type="EMBL" id="UZAH01025639">
    <property type="protein sequence ID" value="VDO67773.1"/>
    <property type="molecule type" value="Genomic_DNA"/>
</dbReference>
<evidence type="ECO:0000259" key="1">
    <source>
        <dbReference type="Pfam" id="PF14214"/>
    </source>
</evidence>
<accession>A0A183FHP1</accession>
<sequence>MLITVNLLDDVLYSEAALPVFLAIRSLIAEYQNAMTIMSKYGKPDIFMTFTCNPSWEEITMNLDPNQIVSDQPELVACGFSLKVKALCYELFKMKVLDEVSAYIYVSEFQKRGLPHMHMLITLKDGWKVNMAAQVDSLISVEKILSSSTLFR</sequence>
<feature type="domain" description="Helitron helicase-like" evidence="1">
    <location>
        <begin position="28"/>
        <end position="121"/>
    </location>
</feature>
<dbReference type="InterPro" id="IPR025476">
    <property type="entry name" value="Helitron_helicase-like"/>
</dbReference>
<dbReference type="Pfam" id="PF14214">
    <property type="entry name" value="Helitron_like_N"/>
    <property type="match status" value="1"/>
</dbReference>
<dbReference type="OrthoDB" id="5873941at2759"/>
<organism evidence="3 4">
    <name type="scientific">Heligmosomoides polygyrus</name>
    <name type="common">Parasitic roundworm</name>
    <dbReference type="NCBI Taxonomy" id="6339"/>
    <lineage>
        <taxon>Eukaryota</taxon>
        <taxon>Metazoa</taxon>
        <taxon>Ecdysozoa</taxon>
        <taxon>Nematoda</taxon>
        <taxon>Chromadorea</taxon>
        <taxon>Rhabditida</taxon>
        <taxon>Rhabditina</taxon>
        <taxon>Rhabditomorpha</taxon>
        <taxon>Strongyloidea</taxon>
        <taxon>Heligmosomidae</taxon>
        <taxon>Heligmosomoides</taxon>
    </lineage>
</organism>
<proteinExistence type="predicted"/>